<organism evidence="2 3">
    <name type="scientific">Adineta steineri</name>
    <dbReference type="NCBI Taxonomy" id="433720"/>
    <lineage>
        <taxon>Eukaryota</taxon>
        <taxon>Metazoa</taxon>
        <taxon>Spiralia</taxon>
        <taxon>Gnathifera</taxon>
        <taxon>Rotifera</taxon>
        <taxon>Eurotatoria</taxon>
        <taxon>Bdelloidea</taxon>
        <taxon>Adinetida</taxon>
        <taxon>Adinetidae</taxon>
        <taxon>Adineta</taxon>
    </lineage>
</organism>
<gene>
    <name evidence="2" type="ORF">OXD698_LOCUS42083</name>
</gene>
<evidence type="ECO:0000313" key="2">
    <source>
        <dbReference type="EMBL" id="CAF4225003.1"/>
    </source>
</evidence>
<feature type="region of interest" description="Disordered" evidence="1">
    <location>
        <begin position="39"/>
        <end position="58"/>
    </location>
</feature>
<reference evidence="2" key="1">
    <citation type="submission" date="2021-02" db="EMBL/GenBank/DDBJ databases">
        <authorList>
            <person name="Nowell W R."/>
        </authorList>
    </citation>
    <scope>NUCLEOTIDE SEQUENCE</scope>
</reference>
<feature type="non-terminal residue" evidence="2">
    <location>
        <position position="1"/>
    </location>
</feature>
<dbReference type="AlphaFoldDB" id="A0A820CN59"/>
<comment type="caution">
    <text evidence="2">The sequence shown here is derived from an EMBL/GenBank/DDBJ whole genome shotgun (WGS) entry which is preliminary data.</text>
</comment>
<proteinExistence type="predicted"/>
<name>A0A820CN59_9BILA</name>
<accession>A0A820CN59</accession>
<sequence length="673" mass="77563">NLSKNQEAQIQAYISKQSPSDQNILSKYLTSTIKPRRPLIPGTNIYSDSQEGEDQQIEGNSEEILPFDPEYFNHTTDSQTLLFTADDLRSYLQGRRNLSQSQTAQMEEYLAKQAALNRTVFSIYFKSTKRPTKIIIPDKSLREYYENGSVNLEKMFKDIPFTDLKYFNFSTSSEQILISEDDLRSYLQGQKNLSKIQEEQLKAYLAKQSESDQNIFSKLFTSTIKPRRSLIPGADIHSDLHSEEDHSQELLPLDLTYFNNTEHSEKILFTVDDLKAHLQGQGNFTEAQKTQIQVYLTRQAQSNQSLFSKYSKTTKPTTTIHSSLDNIYDDYQSDNTELQDFLDKLPQTDSNYFNFSTGSKQILISKDDFTSYLQGRGNLTEVQKAQIEAYLATQSPSNQSIFSEYLKTTKKPKDENYRNKSRQLEDFLNKIPMIDSKHFNISTGSEQVFISKDDLRSYLQGRGNLTEAQKAQIEAYFATQQASNQSIFSEYLKTTKKPKDENYRNQSRKLEDLLDKVPMIDSKHFNISTGSEQVFISKDDLRSYLQGRGNLTEAQKAQIEAYFATQQASNQSIFSEYLKTTKKPKDENDRNQSRKLEDLLDKIPMINSKHFNFSSGFSKDDLRSYLQGRGNLSKAQEAQIEAYLATQSASNQSIFSEYLRTTKKPKDENYRDQ</sequence>
<evidence type="ECO:0000256" key="1">
    <source>
        <dbReference type="SAM" id="MobiDB-lite"/>
    </source>
</evidence>
<feature type="non-terminal residue" evidence="2">
    <location>
        <position position="673"/>
    </location>
</feature>
<dbReference type="Proteomes" id="UP000663844">
    <property type="component" value="Unassembled WGS sequence"/>
</dbReference>
<evidence type="ECO:0000313" key="3">
    <source>
        <dbReference type="Proteomes" id="UP000663844"/>
    </source>
</evidence>
<protein>
    <submittedName>
        <fullName evidence="2">Uncharacterized protein</fullName>
    </submittedName>
</protein>
<dbReference type="EMBL" id="CAJOAZ010010704">
    <property type="protein sequence ID" value="CAF4225003.1"/>
    <property type="molecule type" value="Genomic_DNA"/>
</dbReference>